<dbReference type="Gene3D" id="2.30.180.10">
    <property type="entry name" value="FAS1 domain"/>
    <property type="match status" value="2"/>
</dbReference>
<keyword evidence="3" id="KW-1185">Reference proteome</keyword>
<dbReference type="SUPFAM" id="SSF82153">
    <property type="entry name" value="FAS1 domain"/>
    <property type="match status" value="2"/>
</dbReference>
<dbReference type="RefSeq" id="WP_241275363.1">
    <property type="nucleotide sequence ID" value="NZ_JAKZGS010000010.1"/>
</dbReference>
<proteinExistence type="predicted"/>
<evidence type="ECO:0000313" key="3">
    <source>
        <dbReference type="Proteomes" id="UP001165488"/>
    </source>
</evidence>
<feature type="domain" description="FAS1" evidence="1">
    <location>
        <begin position="42"/>
        <end position="179"/>
    </location>
</feature>
<name>A0ABS9UR05_9BACT</name>
<dbReference type="PANTHER" id="PTHR10900:SF77">
    <property type="entry name" value="FI19380P1"/>
    <property type="match status" value="1"/>
</dbReference>
<dbReference type="InterPro" id="IPR036378">
    <property type="entry name" value="FAS1_dom_sf"/>
</dbReference>
<reference evidence="2" key="1">
    <citation type="submission" date="2022-03" db="EMBL/GenBank/DDBJ databases">
        <title>De novo assembled genomes of Belliella spp. (Cyclobacteriaceae) strains.</title>
        <authorList>
            <person name="Szabo A."/>
            <person name="Korponai K."/>
            <person name="Felfoldi T."/>
        </authorList>
    </citation>
    <scope>NUCLEOTIDE SEQUENCE</scope>
    <source>
        <strain evidence="2">DSM 107340</strain>
    </source>
</reference>
<dbReference type="PANTHER" id="PTHR10900">
    <property type="entry name" value="PERIOSTIN-RELATED"/>
    <property type="match status" value="1"/>
</dbReference>
<feature type="domain" description="FAS1" evidence="1">
    <location>
        <begin position="183"/>
        <end position="339"/>
    </location>
</feature>
<accession>A0ABS9UR05</accession>
<dbReference type="SMART" id="SM00554">
    <property type="entry name" value="FAS1"/>
    <property type="match status" value="1"/>
</dbReference>
<organism evidence="2 3">
    <name type="scientific">Belliella calami</name>
    <dbReference type="NCBI Taxonomy" id="2923436"/>
    <lineage>
        <taxon>Bacteria</taxon>
        <taxon>Pseudomonadati</taxon>
        <taxon>Bacteroidota</taxon>
        <taxon>Cytophagia</taxon>
        <taxon>Cytophagales</taxon>
        <taxon>Cyclobacteriaceae</taxon>
        <taxon>Belliella</taxon>
    </lineage>
</organism>
<evidence type="ECO:0000259" key="1">
    <source>
        <dbReference type="PROSITE" id="PS50213"/>
    </source>
</evidence>
<dbReference type="EMBL" id="JAKZGS010000010">
    <property type="protein sequence ID" value="MCH7398865.1"/>
    <property type="molecule type" value="Genomic_DNA"/>
</dbReference>
<dbReference type="InterPro" id="IPR000782">
    <property type="entry name" value="FAS1_domain"/>
</dbReference>
<dbReference type="Pfam" id="PF02469">
    <property type="entry name" value="Fasciclin"/>
    <property type="match status" value="2"/>
</dbReference>
<dbReference type="PROSITE" id="PS50213">
    <property type="entry name" value="FAS1"/>
    <property type="match status" value="2"/>
</dbReference>
<gene>
    <name evidence="2" type="ORF">MM236_12745</name>
</gene>
<comment type="caution">
    <text evidence="2">The sequence shown here is derived from an EMBL/GenBank/DDBJ whole genome shotgun (WGS) entry which is preliminary data.</text>
</comment>
<dbReference type="InterPro" id="IPR050904">
    <property type="entry name" value="Adhesion/Biosynth-related"/>
</dbReference>
<protein>
    <submittedName>
        <fullName evidence="2">Fasciclin domain-containing protein</fullName>
    </submittedName>
</protein>
<sequence length="563" mass="63146">MNTSQITKKTLIQSGVWSLLLMLGLFACEFEPPANVNVSDDVNITDYIRSKPEQFSSLERILEVSNTASYLNAYGTYTFFAPTNEAVDSFLAENSLSLNSLSQSEAADIVRFHLLSDTLSTASFTDGKLKVPTQFGKYLVTGTEFIDGRAVYRVNRQATITETNVPVGNGVLHVIDNVLSPPIRTAAQELESNPDYSIFTEALKETGWFETLNTEEENVWYTVLAESNAVLADAGFNSYAELRSRYSHLNDPSNMSDSLNLYIAYHVLTDIKFVADLLTSTAHATKAPDEVITIRLKGEQVLVNEDMFFGVLEEGSPIIRSRSDISVTNGVVHSVDMHFNLKLRAPTPVYWDVAEQPELRQMTSIFRVPGASEYYLRLGELSRMTWAGGAVNGLVSYNPPGLNELWRNHGDFMKLQILGNRLEWVEMQTPLLVRGRYKLWVTYRRLDVRNNCILRISLNGQEIPGARLLDTAENSPNVPEDELEARGWKEYLLGGTDGNRYMCRLVGIIDVTTTGEQVLRFDRVFGNARGGGGFHVDMIHFIPEDMDQIWPKFGRDGQAVFPD</sequence>
<dbReference type="Proteomes" id="UP001165488">
    <property type="component" value="Unassembled WGS sequence"/>
</dbReference>
<evidence type="ECO:0000313" key="2">
    <source>
        <dbReference type="EMBL" id="MCH7398865.1"/>
    </source>
</evidence>